<name>A0A7S9RQ63_9BACT</name>
<dbReference type="InterPro" id="IPR023346">
    <property type="entry name" value="Lysozyme-like_dom_sf"/>
</dbReference>
<keyword evidence="2" id="KW-0081">Bacteriolytic enzyme</keyword>
<dbReference type="GO" id="GO:0031640">
    <property type="term" value="P:killing of cells of another organism"/>
    <property type="evidence" value="ECO:0007669"/>
    <property type="project" value="UniProtKB-KW"/>
</dbReference>
<dbReference type="RefSeq" id="WP_107856517.1">
    <property type="nucleotide sequence ID" value="NZ_CP060705.1"/>
</dbReference>
<dbReference type="AlphaFoldDB" id="A0A7S9RQ63"/>
<dbReference type="EMBL" id="CP060705">
    <property type="protein sequence ID" value="QPH95898.1"/>
    <property type="molecule type" value="Genomic_DNA"/>
</dbReference>
<organism evidence="3 4">
    <name type="scientific">Campylobacter concisus</name>
    <dbReference type="NCBI Taxonomy" id="199"/>
    <lineage>
        <taxon>Bacteria</taxon>
        <taxon>Pseudomonadati</taxon>
        <taxon>Campylobacterota</taxon>
        <taxon>Epsilonproteobacteria</taxon>
        <taxon>Campylobacterales</taxon>
        <taxon>Campylobacteraceae</taxon>
        <taxon>Campylobacter</taxon>
    </lineage>
</organism>
<gene>
    <name evidence="3" type="ORF">CVT08_01010</name>
</gene>
<dbReference type="InterPro" id="IPR023347">
    <property type="entry name" value="Lysozyme_dom_sf"/>
</dbReference>
<proteinExistence type="predicted"/>
<accession>A0A7S9RQ63</accession>
<dbReference type="Gene3D" id="1.10.530.40">
    <property type="match status" value="1"/>
</dbReference>
<protein>
    <submittedName>
        <fullName evidence="3">Uncharacterized protein</fullName>
    </submittedName>
</protein>
<keyword evidence="1" id="KW-0929">Antimicrobial</keyword>
<evidence type="ECO:0000256" key="2">
    <source>
        <dbReference type="ARBA" id="ARBA00022638"/>
    </source>
</evidence>
<dbReference type="GO" id="GO:0003796">
    <property type="term" value="F:lysozyme activity"/>
    <property type="evidence" value="ECO:0007669"/>
    <property type="project" value="InterPro"/>
</dbReference>
<sequence>MPINERNTSDFKDELRDTLKDAEKFIYELYYDTNKIATIGCGFNVTLKEILKEVCDKKYSDPKMSEEEFTGLLNTINGIGAKTNENLISKVSEYLDGIKTEDGKSAKFGEFKLDDKQIGDILPEVIENFRDGLNKKLAYTSISPQEKKIDENSIGSREYIALMSMTYNNPSLVGNGLKAHLRAKNRFGAWYEIRYKSNADNEIGIAKRRFAESNEFGLFESNTNNNAVKQNTLTNISINAISFEECLDLFSLLNVAKIKDKDEPSITYLQNAIAYETTKEFKGNRTIPGYLATPKNAINFNEHYRKYNTILQFFADKINVLLKDVTSKSFKLEDIYVITTKDDNSHNISRINKLLKIRAENGEFRPEVKRDILLIYPTASALPVMPIQPKNTTFTIVLADNTSLDCSNLNPNGNSNESEIVLMNYKQDVREPNKNSRDDEISFIKPSTNGETIIYKNANDIFISQDDRYAFNSGNVITLNFFEKMSFNLLNFAKENSYSIRSDKASSMFDIKLRLPDATDSISTKSEGNFHLVVTNLIIEDEEGKSYDIKKVYLHNSEDKRVYPSYYLKKNDDKDVDSNSSSENSYTAKFRININLDKNSSGFKKTSKFIIATFDLSKRYDTGEIHAKEDTAVVTLASKDKKDGGAEFNIKVSTVVYQKNITEIRLNTSESSDATNLSIKDTLNLEAVYLPNKGDDDYKEISWAYKVIREDKYNSEVMVDKVAGAINLSEEKFKGKKITFSPKDDIKDKELLKRLNHGNHIIMFFAYLRLPAFKTKFGKTHIRVDIKAPIYLKYSNGKLCIYEFGHTDATMCFDTSLSGGIFDKESKDEKAEHMPKGTYYINSNLSGGDIDIFEDDKLSETCYQSIDGKDRSYIEPCKIYAIDSNIQRASSIKSGINLINSENKNRFIQKFNEVKQRVGLDSKEVKLEVE</sequence>
<evidence type="ECO:0000313" key="3">
    <source>
        <dbReference type="EMBL" id="QPH95898.1"/>
    </source>
</evidence>
<dbReference type="Proteomes" id="UP000594707">
    <property type="component" value="Chromosome"/>
</dbReference>
<dbReference type="GO" id="GO:0042742">
    <property type="term" value="P:defense response to bacterium"/>
    <property type="evidence" value="ECO:0007669"/>
    <property type="project" value="UniProtKB-KW"/>
</dbReference>
<evidence type="ECO:0000256" key="1">
    <source>
        <dbReference type="ARBA" id="ARBA00022529"/>
    </source>
</evidence>
<reference evidence="3 4" key="1">
    <citation type="journal article" date="2018" name="Emerg. Microbes Infect.">
        <title>Genomic analysis of oral Campylobacter concisus strains identified a potential bacterial molecular marker associated with active Crohn's disease.</title>
        <authorList>
            <person name="Liu F."/>
            <person name="Ma R."/>
            <person name="Tay C.Y.A."/>
            <person name="Octavia S."/>
            <person name="Lan R."/>
            <person name="Chung H.K.L."/>
            <person name="Riordan S.M."/>
            <person name="Grimm M.C."/>
            <person name="Leong R.W."/>
            <person name="Tanaka M.M."/>
            <person name="Connor S."/>
            <person name="Zhang L."/>
        </authorList>
    </citation>
    <scope>NUCLEOTIDE SEQUENCE [LARGE SCALE GENOMIC DNA]</scope>
    <source>
        <strain evidence="3 4">P13UCO-S1</strain>
    </source>
</reference>
<evidence type="ECO:0000313" key="4">
    <source>
        <dbReference type="Proteomes" id="UP000594707"/>
    </source>
</evidence>
<dbReference type="SUPFAM" id="SSF53955">
    <property type="entry name" value="Lysozyme-like"/>
    <property type="match status" value="1"/>
</dbReference>